<protein>
    <submittedName>
        <fullName evidence="7">Uncharacterized protein</fullName>
    </submittedName>
</protein>
<feature type="region of interest" description="Disordered" evidence="1">
    <location>
        <begin position="1"/>
        <end position="23"/>
    </location>
</feature>
<feature type="region of interest" description="Disordered" evidence="1">
    <location>
        <begin position="89"/>
        <end position="148"/>
    </location>
</feature>
<dbReference type="EMBL" id="RCMK01000849">
    <property type="protein sequence ID" value="KAG2910200.1"/>
    <property type="molecule type" value="Genomic_DNA"/>
</dbReference>
<evidence type="ECO:0000313" key="2">
    <source>
        <dbReference type="EMBL" id="KAG2850669.1"/>
    </source>
</evidence>
<name>A0A329SKK7_9STRA</name>
<dbReference type="Proteomes" id="UP000735874">
    <property type="component" value="Unassembled WGS sequence"/>
</dbReference>
<organism evidence="7 8">
    <name type="scientific">Phytophthora cactorum</name>
    <dbReference type="NCBI Taxonomy" id="29920"/>
    <lineage>
        <taxon>Eukaryota</taxon>
        <taxon>Sar</taxon>
        <taxon>Stramenopiles</taxon>
        <taxon>Oomycota</taxon>
        <taxon>Peronosporomycetes</taxon>
        <taxon>Peronosporales</taxon>
        <taxon>Peronosporaceae</taxon>
        <taxon>Phytophthora</taxon>
    </lineage>
</organism>
<dbReference type="EMBL" id="RCMG01000666">
    <property type="protein sequence ID" value="KAG2850669.1"/>
    <property type="molecule type" value="Genomic_DNA"/>
</dbReference>
<proteinExistence type="predicted"/>
<reference evidence="7 8" key="1">
    <citation type="submission" date="2018-01" db="EMBL/GenBank/DDBJ databases">
        <title>Draft genome of the strawberry crown rot pathogen Phytophthora cactorum.</title>
        <authorList>
            <person name="Armitage A.D."/>
            <person name="Lysoe E."/>
            <person name="Nellist C.F."/>
            <person name="Harrison R.J."/>
            <person name="Brurberg M.B."/>
        </authorList>
    </citation>
    <scope>NUCLEOTIDE SEQUENCE [LARGE SCALE GENOMIC DNA]</scope>
    <source>
        <strain evidence="7 8">10300</strain>
    </source>
</reference>
<keyword evidence="8" id="KW-1185">Reference proteome</keyword>
<dbReference type="Proteomes" id="UP000774804">
    <property type="component" value="Unassembled WGS sequence"/>
</dbReference>
<dbReference type="Proteomes" id="UP000697107">
    <property type="component" value="Unassembled WGS sequence"/>
</dbReference>
<dbReference type="Proteomes" id="UP000251314">
    <property type="component" value="Unassembled WGS sequence"/>
</dbReference>
<dbReference type="OrthoDB" id="10422540at2759"/>
<evidence type="ECO:0000313" key="3">
    <source>
        <dbReference type="EMBL" id="KAG2902434.1"/>
    </source>
</evidence>
<dbReference type="Proteomes" id="UP000736787">
    <property type="component" value="Unassembled WGS sequence"/>
</dbReference>
<accession>A0A329SKK7</accession>
<dbReference type="VEuPathDB" id="FungiDB:PC110_g7162"/>
<gene>
    <name evidence="7" type="ORF">PC110_g7162</name>
    <name evidence="2" type="ORF">PC113_g16581</name>
    <name evidence="3" type="ORF">PC115_g15596</name>
    <name evidence="4" type="ORF">PC117_g19472</name>
    <name evidence="5" type="ORF">PC118_g16404</name>
    <name evidence="6" type="ORF">PC129_g14802</name>
</gene>
<evidence type="ECO:0000313" key="8">
    <source>
        <dbReference type="Proteomes" id="UP000251314"/>
    </source>
</evidence>
<dbReference type="AlphaFoldDB" id="A0A329SKK7"/>
<dbReference type="EMBL" id="RCMI01000641">
    <property type="protein sequence ID" value="KAG2902434.1"/>
    <property type="molecule type" value="Genomic_DNA"/>
</dbReference>
<dbReference type="Proteomes" id="UP000760860">
    <property type="component" value="Unassembled WGS sequence"/>
</dbReference>
<comment type="caution">
    <text evidence="7">The sequence shown here is derived from an EMBL/GenBank/DDBJ whole genome shotgun (WGS) entry which is preliminary data.</text>
</comment>
<dbReference type="EMBL" id="RCMV01000652">
    <property type="protein sequence ID" value="KAG3214283.1"/>
    <property type="molecule type" value="Genomic_DNA"/>
</dbReference>
<reference evidence="2" key="2">
    <citation type="submission" date="2018-10" db="EMBL/GenBank/DDBJ databases">
        <title>Effector identification in a new, highly contiguous assembly of the strawberry crown rot pathogen Phytophthora cactorum.</title>
        <authorList>
            <person name="Armitage A.D."/>
            <person name="Nellist C.F."/>
            <person name="Bates H."/>
            <person name="Vickerstaff R.J."/>
            <person name="Harrison R.J."/>
        </authorList>
    </citation>
    <scope>NUCLEOTIDE SEQUENCE</scope>
    <source>
        <strain evidence="2">15-7</strain>
        <strain evidence="3">4032</strain>
        <strain evidence="4">4040</strain>
        <strain evidence="5">P415</strain>
        <strain evidence="6">P421</strain>
    </source>
</reference>
<feature type="compositionally biased region" description="Low complexity" evidence="1">
    <location>
        <begin position="9"/>
        <end position="23"/>
    </location>
</feature>
<evidence type="ECO:0000256" key="1">
    <source>
        <dbReference type="SAM" id="MobiDB-lite"/>
    </source>
</evidence>
<feature type="compositionally biased region" description="Basic residues" evidence="1">
    <location>
        <begin position="110"/>
        <end position="125"/>
    </location>
</feature>
<evidence type="ECO:0000313" key="5">
    <source>
        <dbReference type="EMBL" id="KAG2971234.1"/>
    </source>
</evidence>
<dbReference type="EMBL" id="MJFZ01000135">
    <property type="protein sequence ID" value="RAW36566.1"/>
    <property type="molecule type" value="Genomic_DNA"/>
</dbReference>
<sequence>MTTKATYEATSAGMAASDSAASASKAAVVDVTDGDDPWTTTSARSTMDPPPLCTSKCAASRVATGAALVEAREGKKKVTKHAYESIAVRTGRKKPEEGEGGASDVTRWLRQNRRGRRMPQRRRSPRPLCSSLRRPTPRLRRAPVNAVS</sequence>
<evidence type="ECO:0000313" key="4">
    <source>
        <dbReference type="EMBL" id="KAG2910200.1"/>
    </source>
</evidence>
<evidence type="ECO:0000313" key="6">
    <source>
        <dbReference type="EMBL" id="KAG3214283.1"/>
    </source>
</evidence>
<evidence type="ECO:0000313" key="7">
    <source>
        <dbReference type="EMBL" id="RAW36566.1"/>
    </source>
</evidence>
<dbReference type="EMBL" id="RCML01000680">
    <property type="protein sequence ID" value="KAG2971234.1"/>
    <property type="molecule type" value="Genomic_DNA"/>
</dbReference>